<dbReference type="SUPFAM" id="SSF52242">
    <property type="entry name" value="Cobalamin (vitamin B12)-binding domain"/>
    <property type="match status" value="1"/>
</dbReference>
<dbReference type="CDD" id="cd02065">
    <property type="entry name" value="B12-binding_like"/>
    <property type="match status" value="1"/>
</dbReference>
<accession>A0ABV3GHZ3</accession>
<evidence type="ECO:0000313" key="4">
    <source>
        <dbReference type="EMBL" id="MEV0971268.1"/>
    </source>
</evidence>
<gene>
    <name evidence="4" type="ORF">AB0I59_21790</name>
</gene>
<comment type="caution">
    <text evidence="4">The sequence shown here is derived from an EMBL/GenBank/DDBJ whole genome shotgun (WGS) entry which is preliminary data.</text>
</comment>
<keyword evidence="2" id="KW-0170">Cobalt</keyword>
<dbReference type="PANTHER" id="PTHR45833">
    <property type="entry name" value="METHIONINE SYNTHASE"/>
    <property type="match status" value="1"/>
</dbReference>
<proteinExistence type="predicted"/>
<evidence type="ECO:0000256" key="2">
    <source>
        <dbReference type="ARBA" id="ARBA00023285"/>
    </source>
</evidence>
<protein>
    <submittedName>
        <fullName evidence="4">Cobalamin-dependent protein</fullName>
    </submittedName>
</protein>
<dbReference type="Pfam" id="PF02607">
    <property type="entry name" value="B12-binding_2"/>
    <property type="match status" value="1"/>
</dbReference>
<keyword evidence="1" id="KW-0479">Metal-binding</keyword>
<dbReference type="Gene3D" id="1.10.1240.10">
    <property type="entry name" value="Methionine synthase domain"/>
    <property type="match status" value="1"/>
</dbReference>
<reference evidence="4 5" key="1">
    <citation type="submission" date="2024-06" db="EMBL/GenBank/DDBJ databases">
        <title>The Natural Products Discovery Center: Release of the First 8490 Sequenced Strains for Exploring Actinobacteria Biosynthetic Diversity.</title>
        <authorList>
            <person name="Kalkreuter E."/>
            <person name="Kautsar S.A."/>
            <person name="Yang D."/>
            <person name="Bader C.D."/>
            <person name="Teijaro C.N."/>
            <person name="Fluegel L."/>
            <person name="Davis C.M."/>
            <person name="Simpson J.R."/>
            <person name="Lauterbach L."/>
            <person name="Steele A.D."/>
            <person name="Gui C."/>
            <person name="Meng S."/>
            <person name="Li G."/>
            <person name="Viehrig K."/>
            <person name="Ye F."/>
            <person name="Su P."/>
            <person name="Kiefer A.F."/>
            <person name="Nichols A."/>
            <person name="Cepeda A.J."/>
            <person name="Yan W."/>
            <person name="Fan B."/>
            <person name="Jiang Y."/>
            <person name="Adhikari A."/>
            <person name="Zheng C.-J."/>
            <person name="Schuster L."/>
            <person name="Cowan T.M."/>
            <person name="Smanski M.J."/>
            <person name="Chevrette M.G."/>
            <person name="De Carvalho L.P.S."/>
            <person name="Shen B."/>
        </authorList>
    </citation>
    <scope>NUCLEOTIDE SEQUENCE [LARGE SCALE GENOMIC DNA]</scope>
    <source>
        <strain evidence="4 5">NPDC050100</strain>
    </source>
</reference>
<dbReference type="EMBL" id="JBFALK010000012">
    <property type="protein sequence ID" value="MEV0971268.1"/>
    <property type="molecule type" value="Genomic_DNA"/>
</dbReference>
<dbReference type="PROSITE" id="PS51332">
    <property type="entry name" value="B12_BINDING"/>
    <property type="match status" value="1"/>
</dbReference>
<evidence type="ECO:0000259" key="3">
    <source>
        <dbReference type="PROSITE" id="PS51332"/>
    </source>
</evidence>
<organism evidence="4 5">
    <name type="scientific">Microtetraspora glauca</name>
    <dbReference type="NCBI Taxonomy" id="1996"/>
    <lineage>
        <taxon>Bacteria</taxon>
        <taxon>Bacillati</taxon>
        <taxon>Actinomycetota</taxon>
        <taxon>Actinomycetes</taxon>
        <taxon>Streptosporangiales</taxon>
        <taxon>Streptosporangiaceae</taxon>
        <taxon>Microtetraspora</taxon>
    </lineage>
</organism>
<dbReference type="PANTHER" id="PTHR45833:SF1">
    <property type="entry name" value="METHIONINE SYNTHASE"/>
    <property type="match status" value="1"/>
</dbReference>
<dbReference type="InterPro" id="IPR003759">
    <property type="entry name" value="Cbl-bd_cap"/>
</dbReference>
<feature type="domain" description="B12-binding" evidence="3">
    <location>
        <begin position="97"/>
        <end position="222"/>
    </location>
</feature>
<dbReference type="InterPro" id="IPR006158">
    <property type="entry name" value="Cobalamin-bd"/>
</dbReference>
<dbReference type="InterPro" id="IPR050554">
    <property type="entry name" value="Met_Synthase/Corrinoid"/>
</dbReference>
<evidence type="ECO:0000313" key="5">
    <source>
        <dbReference type="Proteomes" id="UP001551675"/>
    </source>
</evidence>
<dbReference type="Gene3D" id="3.40.50.280">
    <property type="entry name" value="Cobalamin-binding domain"/>
    <property type="match status" value="1"/>
</dbReference>
<sequence length="352" mass="37371">MSDLTVGRDLNLASELYLERIGEADEQGAVDMVLGLLDDGVPAGGLLLRLIAPAQRRVGELWAADEWSVAREHAATAVSEAVVSAVARRARPRRPARGRVTVACAEGEYHALPARLLSEVLRLRGWRVDFLGASVPGPHLITYVHQTGPDLVALSCTLPTRLPRAHAVLTACRSAGVPVLAGGAGFGSDGRFARLLGADGWAPTADVAAEVIEAGRLPSFPTPPDSPAHIADEECAELLRRRPELLAGVLEALVCGGSSISAHDDRQRENTAENLGHIADFLCAALYVDDMAIFGDFIAWTCAVSRARGAPPESVVTGLRILSDRLRDLPRAHHFLTEGIRVAQTAAANGPR</sequence>
<dbReference type="Pfam" id="PF02310">
    <property type="entry name" value="B12-binding"/>
    <property type="match status" value="1"/>
</dbReference>
<evidence type="ECO:0000256" key="1">
    <source>
        <dbReference type="ARBA" id="ARBA00022723"/>
    </source>
</evidence>
<dbReference type="InterPro" id="IPR036724">
    <property type="entry name" value="Cobalamin-bd_sf"/>
</dbReference>
<dbReference type="Proteomes" id="UP001551675">
    <property type="component" value="Unassembled WGS sequence"/>
</dbReference>
<dbReference type="RefSeq" id="WP_358135395.1">
    <property type="nucleotide sequence ID" value="NZ_JBFALK010000012.1"/>
</dbReference>
<dbReference type="InterPro" id="IPR036594">
    <property type="entry name" value="Meth_synthase_dom"/>
</dbReference>
<name>A0ABV3GHZ3_MICGL</name>
<keyword evidence="5" id="KW-1185">Reference proteome</keyword>